<dbReference type="GO" id="GO:0006357">
    <property type="term" value="P:regulation of transcription by RNA polymerase II"/>
    <property type="evidence" value="ECO:0007669"/>
    <property type="project" value="TreeGrafter"/>
</dbReference>
<sequence length="306" mass="33993">MDTSFCSTAYLVRTVCGSGNRKRKGSSPPSSHASPRRFKVSAQINAHATAPNSGESIAKPNSKESTVKAKWKNLRDTFRREFRKIPILRSGDSGGTVYEVSWPYYKSLLFLKDQFISRNRVSNIQVPQHISQNIDITSDEDISHKALIENSANSSEDIFNFSQDVNQNISALSPIIRTGSPFTLSCSDTTPPVTPSLTLIDIFNFSQDVNQNISALSPIIRTGSPFTLSCSDTTPPVTPSLTLIEPALFSSAHTTITTQPDATHSPQPRKKRTSKQQDEIGDALIRLEEEKIKIMKNENKKMRIFF</sequence>
<evidence type="ECO:0000259" key="2">
    <source>
        <dbReference type="Pfam" id="PF10545"/>
    </source>
</evidence>
<proteinExistence type="predicted"/>
<name>A0AAW1IAG1_POPJA</name>
<evidence type="ECO:0000313" key="3">
    <source>
        <dbReference type="EMBL" id="KAK9686389.1"/>
    </source>
</evidence>
<accession>A0AAW1IAG1</accession>
<dbReference type="GO" id="GO:0005667">
    <property type="term" value="C:transcription regulator complex"/>
    <property type="evidence" value="ECO:0007669"/>
    <property type="project" value="TreeGrafter"/>
</dbReference>
<protein>
    <submittedName>
        <fullName evidence="3">Alcohol dehydrogenase transcription factor Myb/SANT-like</fullName>
    </submittedName>
</protein>
<dbReference type="InterPro" id="IPR039353">
    <property type="entry name" value="TF_Adf1"/>
</dbReference>
<evidence type="ECO:0000256" key="1">
    <source>
        <dbReference type="SAM" id="MobiDB-lite"/>
    </source>
</evidence>
<keyword evidence="4" id="KW-1185">Reference proteome</keyword>
<dbReference type="Proteomes" id="UP001458880">
    <property type="component" value="Unassembled WGS sequence"/>
</dbReference>
<feature type="region of interest" description="Disordered" evidence="1">
    <location>
        <begin position="257"/>
        <end position="279"/>
    </location>
</feature>
<reference evidence="3 4" key="1">
    <citation type="journal article" date="2024" name="BMC Genomics">
        <title>De novo assembly and annotation of Popillia japonica's genome with initial clues to its potential as an invasive pest.</title>
        <authorList>
            <person name="Cucini C."/>
            <person name="Boschi S."/>
            <person name="Funari R."/>
            <person name="Cardaioli E."/>
            <person name="Iannotti N."/>
            <person name="Marturano G."/>
            <person name="Paoli F."/>
            <person name="Bruttini M."/>
            <person name="Carapelli A."/>
            <person name="Frati F."/>
            <person name="Nardi F."/>
        </authorList>
    </citation>
    <scope>NUCLEOTIDE SEQUENCE [LARGE SCALE GENOMIC DNA]</scope>
    <source>
        <strain evidence="3">DMR45628</strain>
    </source>
</reference>
<comment type="caution">
    <text evidence="3">The sequence shown here is derived from an EMBL/GenBank/DDBJ whole genome shotgun (WGS) entry which is preliminary data.</text>
</comment>
<dbReference type="AlphaFoldDB" id="A0AAW1IAG1"/>
<dbReference type="InterPro" id="IPR006578">
    <property type="entry name" value="MADF-dom"/>
</dbReference>
<dbReference type="Pfam" id="PF10545">
    <property type="entry name" value="MADF_DNA_bdg"/>
    <property type="match status" value="1"/>
</dbReference>
<dbReference type="PANTHER" id="PTHR12243">
    <property type="entry name" value="MADF DOMAIN TRANSCRIPTION FACTOR"/>
    <property type="match status" value="1"/>
</dbReference>
<dbReference type="GO" id="GO:0005634">
    <property type="term" value="C:nucleus"/>
    <property type="evidence" value="ECO:0007669"/>
    <property type="project" value="TreeGrafter"/>
</dbReference>
<feature type="domain" description="MADF" evidence="2">
    <location>
        <begin position="63"/>
        <end position="111"/>
    </location>
</feature>
<gene>
    <name evidence="3" type="ORF">QE152_g37221</name>
</gene>
<dbReference type="PANTHER" id="PTHR12243:SF69">
    <property type="entry name" value="SI:CH73-59F11.3"/>
    <property type="match status" value="1"/>
</dbReference>
<dbReference type="EMBL" id="JASPKY010000709">
    <property type="protein sequence ID" value="KAK9686389.1"/>
    <property type="molecule type" value="Genomic_DNA"/>
</dbReference>
<evidence type="ECO:0000313" key="4">
    <source>
        <dbReference type="Proteomes" id="UP001458880"/>
    </source>
</evidence>
<feature type="compositionally biased region" description="Polar residues" evidence="1">
    <location>
        <begin position="257"/>
        <end position="266"/>
    </location>
</feature>
<organism evidence="3 4">
    <name type="scientific">Popillia japonica</name>
    <name type="common">Japanese beetle</name>
    <dbReference type="NCBI Taxonomy" id="7064"/>
    <lineage>
        <taxon>Eukaryota</taxon>
        <taxon>Metazoa</taxon>
        <taxon>Ecdysozoa</taxon>
        <taxon>Arthropoda</taxon>
        <taxon>Hexapoda</taxon>
        <taxon>Insecta</taxon>
        <taxon>Pterygota</taxon>
        <taxon>Neoptera</taxon>
        <taxon>Endopterygota</taxon>
        <taxon>Coleoptera</taxon>
        <taxon>Polyphaga</taxon>
        <taxon>Scarabaeiformia</taxon>
        <taxon>Scarabaeidae</taxon>
        <taxon>Rutelinae</taxon>
        <taxon>Popillia</taxon>
    </lineage>
</organism>